<organism evidence="25 26">
    <name type="scientific">Leersia perrieri</name>
    <dbReference type="NCBI Taxonomy" id="77586"/>
    <lineage>
        <taxon>Eukaryota</taxon>
        <taxon>Viridiplantae</taxon>
        <taxon>Streptophyta</taxon>
        <taxon>Embryophyta</taxon>
        <taxon>Tracheophyta</taxon>
        <taxon>Spermatophyta</taxon>
        <taxon>Magnoliopsida</taxon>
        <taxon>Liliopsida</taxon>
        <taxon>Poales</taxon>
        <taxon>Poaceae</taxon>
        <taxon>BOP clade</taxon>
        <taxon>Oryzoideae</taxon>
        <taxon>Oryzeae</taxon>
        <taxon>Oryzinae</taxon>
        <taxon>Leersia</taxon>
    </lineage>
</organism>
<dbReference type="GO" id="GO:0106310">
    <property type="term" value="F:protein serine kinase activity"/>
    <property type="evidence" value="ECO:0007669"/>
    <property type="project" value="RHEA"/>
</dbReference>
<evidence type="ECO:0000256" key="4">
    <source>
        <dbReference type="ARBA" id="ARBA00022553"/>
    </source>
</evidence>
<evidence type="ECO:0000256" key="8">
    <source>
        <dbReference type="ARBA" id="ARBA00022734"/>
    </source>
</evidence>
<feature type="domain" description="Apple" evidence="24">
    <location>
        <begin position="384"/>
        <end position="471"/>
    </location>
</feature>
<dbReference type="Pfam" id="PF08276">
    <property type="entry name" value="PAN_2"/>
    <property type="match status" value="1"/>
</dbReference>
<feature type="domain" description="Protein kinase" evidence="22">
    <location>
        <begin position="543"/>
        <end position="827"/>
    </location>
</feature>
<dbReference type="GO" id="GO:0005524">
    <property type="term" value="F:ATP binding"/>
    <property type="evidence" value="ECO:0007669"/>
    <property type="project" value="UniProtKB-UniRule"/>
</dbReference>
<dbReference type="CDD" id="cd01098">
    <property type="entry name" value="PAN_AP_plant"/>
    <property type="match status" value="1"/>
</dbReference>
<evidence type="ECO:0000256" key="13">
    <source>
        <dbReference type="ARBA" id="ARBA00023136"/>
    </source>
</evidence>
<comment type="catalytic activity">
    <reaction evidence="18 19">
        <text>L-seryl-[protein] + ATP = O-phospho-L-seryl-[protein] + ADP + H(+)</text>
        <dbReference type="Rhea" id="RHEA:17989"/>
        <dbReference type="Rhea" id="RHEA-COMP:9863"/>
        <dbReference type="Rhea" id="RHEA-COMP:11604"/>
        <dbReference type="ChEBI" id="CHEBI:15378"/>
        <dbReference type="ChEBI" id="CHEBI:29999"/>
        <dbReference type="ChEBI" id="CHEBI:30616"/>
        <dbReference type="ChEBI" id="CHEBI:83421"/>
        <dbReference type="ChEBI" id="CHEBI:456216"/>
        <dbReference type="EC" id="2.7.11.1"/>
    </reaction>
</comment>
<evidence type="ECO:0000256" key="21">
    <source>
        <dbReference type="SAM" id="Phobius"/>
    </source>
</evidence>
<dbReference type="Pfam" id="PF01453">
    <property type="entry name" value="B_lectin"/>
    <property type="match status" value="1"/>
</dbReference>
<dbReference type="InterPro" id="IPR008271">
    <property type="entry name" value="Ser/Thr_kinase_AS"/>
</dbReference>
<dbReference type="HOGENOM" id="CLU_000288_116_2_1"/>
<keyword evidence="9 19" id="KW-0547">Nucleotide-binding</keyword>
<keyword evidence="10 19" id="KW-0418">Kinase</keyword>
<evidence type="ECO:0000256" key="15">
    <source>
        <dbReference type="ARBA" id="ARBA00023170"/>
    </source>
</evidence>
<comment type="similarity">
    <text evidence="19">Belongs to the protein kinase superfamily. Ser/Thr protein kinase family.</text>
</comment>
<keyword evidence="2 19" id="KW-0723">Serine/threonine-protein kinase</keyword>
<evidence type="ECO:0000256" key="19">
    <source>
        <dbReference type="PIRNR" id="PIRNR000641"/>
    </source>
</evidence>
<dbReference type="GO" id="GO:0016020">
    <property type="term" value="C:membrane"/>
    <property type="evidence" value="ECO:0007669"/>
    <property type="project" value="UniProtKB-SubCell"/>
</dbReference>
<comment type="subcellular location">
    <subcellularLocation>
        <location evidence="1">Membrane</location>
        <topology evidence="1">Single-pass type I membrane protein</topology>
    </subcellularLocation>
</comment>
<dbReference type="PIRSF" id="PIRSF000641">
    <property type="entry name" value="SRK"/>
    <property type="match status" value="1"/>
</dbReference>
<feature type="binding site" evidence="20">
    <location>
        <position position="570"/>
    </location>
    <ligand>
        <name>ATP</name>
        <dbReference type="ChEBI" id="CHEBI:30616"/>
    </ligand>
</feature>
<dbReference type="Gene3D" id="3.30.200.20">
    <property type="entry name" value="Phosphorylase Kinase, domain 1"/>
    <property type="match status" value="1"/>
</dbReference>
<dbReference type="CDD" id="cd00028">
    <property type="entry name" value="B_lectin"/>
    <property type="match status" value="1"/>
</dbReference>
<comment type="catalytic activity">
    <reaction evidence="17 19">
        <text>L-threonyl-[protein] + ATP = O-phospho-L-threonyl-[protein] + ADP + H(+)</text>
        <dbReference type="Rhea" id="RHEA:46608"/>
        <dbReference type="Rhea" id="RHEA-COMP:11060"/>
        <dbReference type="Rhea" id="RHEA-COMP:11605"/>
        <dbReference type="ChEBI" id="CHEBI:15378"/>
        <dbReference type="ChEBI" id="CHEBI:30013"/>
        <dbReference type="ChEBI" id="CHEBI:30616"/>
        <dbReference type="ChEBI" id="CHEBI:61977"/>
        <dbReference type="ChEBI" id="CHEBI:456216"/>
        <dbReference type="EC" id="2.7.11.1"/>
    </reaction>
</comment>
<evidence type="ECO:0000256" key="18">
    <source>
        <dbReference type="ARBA" id="ARBA00048679"/>
    </source>
</evidence>
<dbReference type="InterPro" id="IPR000719">
    <property type="entry name" value="Prot_kinase_dom"/>
</dbReference>
<evidence type="ECO:0000256" key="20">
    <source>
        <dbReference type="PROSITE-ProRule" id="PRU10141"/>
    </source>
</evidence>
<evidence type="ECO:0000256" key="1">
    <source>
        <dbReference type="ARBA" id="ARBA00004479"/>
    </source>
</evidence>
<dbReference type="SUPFAM" id="SSF51110">
    <property type="entry name" value="alpha-D-mannose-specific plant lectins"/>
    <property type="match status" value="1"/>
</dbReference>
<dbReference type="Proteomes" id="UP000032180">
    <property type="component" value="Chromosome 4"/>
</dbReference>
<dbReference type="InterPro" id="IPR000858">
    <property type="entry name" value="S_locus_glycoprot_dom"/>
</dbReference>
<keyword evidence="12 21" id="KW-1133">Transmembrane helix</keyword>
<dbReference type="STRING" id="77586.A0A0D9W3B3"/>
<dbReference type="FunFam" id="3.30.200.20:FF:000178">
    <property type="entry name" value="serine/threonine-protein kinase PBS1-like"/>
    <property type="match status" value="1"/>
</dbReference>
<evidence type="ECO:0000259" key="23">
    <source>
        <dbReference type="PROSITE" id="PS50927"/>
    </source>
</evidence>
<keyword evidence="16" id="KW-0325">Glycoprotein</keyword>
<evidence type="ECO:0000259" key="22">
    <source>
        <dbReference type="PROSITE" id="PS50011"/>
    </source>
</evidence>
<reference evidence="26" key="2">
    <citation type="submission" date="2013-12" db="EMBL/GenBank/DDBJ databases">
        <authorList>
            <person name="Yu Y."/>
            <person name="Lee S."/>
            <person name="de Baynast K."/>
            <person name="Wissotski M."/>
            <person name="Liu L."/>
            <person name="Talag J."/>
            <person name="Goicoechea J."/>
            <person name="Angelova A."/>
            <person name="Jetty R."/>
            <person name="Kudrna D."/>
            <person name="Golser W."/>
            <person name="Rivera L."/>
            <person name="Zhang J."/>
            <person name="Wing R."/>
        </authorList>
    </citation>
    <scope>NUCLEOTIDE SEQUENCE</scope>
</reference>
<evidence type="ECO:0000313" key="26">
    <source>
        <dbReference type="Proteomes" id="UP000032180"/>
    </source>
</evidence>
<reference evidence="25 26" key="1">
    <citation type="submission" date="2012-08" db="EMBL/GenBank/DDBJ databases">
        <title>Oryza genome evolution.</title>
        <authorList>
            <person name="Wing R.A."/>
        </authorList>
    </citation>
    <scope>NUCLEOTIDE SEQUENCE</scope>
</reference>
<keyword evidence="26" id="KW-1185">Reference proteome</keyword>
<dbReference type="PROSITE" id="PS50948">
    <property type="entry name" value="PAN"/>
    <property type="match status" value="1"/>
</dbReference>
<dbReference type="Gene3D" id="2.90.10.30">
    <property type="match status" value="1"/>
</dbReference>
<keyword evidence="6 21" id="KW-0812">Transmembrane</keyword>
<keyword evidence="3" id="KW-0245">EGF-like domain</keyword>
<name>A0A0D9W3B3_9ORYZ</name>
<evidence type="ECO:0000313" key="25">
    <source>
        <dbReference type="EnsemblPlants" id="LPERR04G04580.1"/>
    </source>
</evidence>
<dbReference type="AlphaFoldDB" id="A0A0D9W3B3"/>
<evidence type="ECO:0000256" key="9">
    <source>
        <dbReference type="ARBA" id="ARBA00022741"/>
    </source>
</evidence>
<dbReference type="InterPro" id="IPR011009">
    <property type="entry name" value="Kinase-like_dom_sf"/>
</dbReference>
<dbReference type="PROSITE" id="PS50927">
    <property type="entry name" value="BULB_LECTIN"/>
    <property type="match status" value="1"/>
</dbReference>
<dbReference type="Pfam" id="PF00954">
    <property type="entry name" value="S_locus_glycop"/>
    <property type="match status" value="1"/>
</dbReference>
<dbReference type="InterPro" id="IPR051343">
    <property type="entry name" value="G-type_lectin_kinases/EP1-like"/>
</dbReference>
<dbReference type="GO" id="GO:0048544">
    <property type="term" value="P:recognition of pollen"/>
    <property type="evidence" value="ECO:0007669"/>
    <property type="project" value="InterPro"/>
</dbReference>
<dbReference type="Gramene" id="LPERR04G04580.1">
    <property type="protein sequence ID" value="LPERR04G04580.1"/>
    <property type="gene ID" value="LPERR04G04580"/>
</dbReference>
<evidence type="ECO:0000256" key="2">
    <source>
        <dbReference type="ARBA" id="ARBA00022527"/>
    </source>
</evidence>
<evidence type="ECO:0000256" key="6">
    <source>
        <dbReference type="ARBA" id="ARBA00022692"/>
    </source>
</evidence>
<keyword evidence="14" id="KW-1015">Disulfide bond</keyword>
<dbReference type="PROSITE" id="PS50011">
    <property type="entry name" value="PROTEIN_KINASE_DOM"/>
    <property type="match status" value="1"/>
</dbReference>
<feature type="domain" description="Bulb-type lectin" evidence="23">
    <location>
        <begin position="72"/>
        <end position="200"/>
    </location>
</feature>
<dbReference type="InterPro" id="IPR001480">
    <property type="entry name" value="Bulb-type_lectin_dom"/>
</dbReference>
<evidence type="ECO:0000256" key="17">
    <source>
        <dbReference type="ARBA" id="ARBA00047899"/>
    </source>
</evidence>
<dbReference type="eggNOG" id="ENOG502QUNW">
    <property type="taxonomic scope" value="Eukaryota"/>
</dbReference>
<dbReference type="GO" id="GO:0051707">
    <property type="term" value="P:response to other organism"/>
    <property type="evidence" value="ECO:0007669"/>
    <property type="project" value="UniProtKB-ARBA"/>
</dbReference>
<dbReference type="PROSITE" id="PS00107">
    <property type="entry name" value="PROTEIN_KINASE_ATP"/>
    <property type="match status" value="1"/>
</dbReference>
<dbReference type="PANTHER" id="PTHR47976:SF30">
    <property type="entry name" value="RECEPTOR-LIKE SERINE_THREONINE-PROTEIN KINASE"/>
    <property type="match status" value="1"/>
</dbReference>
<accession>A0A0D9W3B3</accession>
<dbReference type="EnsemblPlants" id="LPERR04G04580.1">
    <property type="protein sequence ID" value="LPERR04G04580.1"/>
    <property type="gene ID" value="LPERR04G04580"/>
</dbReference>
<proteinExistence type="inferred from homology"/>
<dbReference type="InterPro" id="IPR036426">
    <property type="entry name" value="Bulb-type_lectin_dom_sf"/>
</dbReference>
<keyword evidence="13 21" id="KW-0472">Membrane</keyword>
<dbReference type="GO" id="GO:0030246">
    <property type="term" value="F:carbohydrate binding"/>
    <property type="evidence" value="ECO:0007669"/>
    <property type="project" value="UniProtKB-KW"/>
</dbReference>
<dbReference type="PANTHER" id="PTHR47976">
    <property type="entry name" value="G-TYPE LECTIN S-RECEPTOR-LIKE SERINE/THREONINE-PROTEIN KINASE SD2-5"/>
    <property type="match status" value="1"/>
</dbReference>
<evidence type="ECO:0000256" key="14">
    <source>
        <dbReference type="ARBA" id="ARBA00023157"/>
    </source>
</evidence>
<sequence>MRPFYHEISLKSYPSAMLPSNTFFIIIVVIVITLAKEAQPVYAQRYDYPTANLSTRWVNNAALLQHSVSYSDGSAVRAILLRSPKTFYGPSFAAGFYCAAPCNAFLFAVFIVYTNSGGGITMTTTGIPQVVWSANRDQPVRENATLELTYNGNLVFRDAGGSLIWSSSSSGQSVAGMEITDMGNLVLFDQRNSTVWQSFDHPTDTLLPGQSLMAGMKLRANTSTTNLTENQVYMTVQPDGLFAYLESTPPQLYYSYSVHTNISRKDPTKVTFTNESLSIFVQSTQSSNISLPPAKSTQYMRLEFDGHLRLYEWSNTEAKWTVVSDVIKVFPDNCAFPTVCGKYGICTGGQCTCPLQSSSSLNYFKPVDERKANLGCAPLTPISCQQVQSHQLLTLTDVSYFDDSHIITNATNRDDCKQACLKNCSCNAVMFRYGQNDSDGTCFSVSEVFSLQSIQPETLHYNSSAYLKVQLSPSAPASTTNKTKTILGATISAILIILVLIVTVVTLYVQRKKNQEIDEEIDIELLPGMPVRFTYEKLRECTEDFSKKLGEGGFGSVFEGKIEEERVAVKRLESAKQGKKEFLAEVETIGSIEHINLVRLIGFCAEKSHRLLVYEYMPRGSLDRWIYYRHNNAPLDWRTRCRIIMDIAKGLCYLHEECRRKIAHLDIKPQNILLDEKFNAKLADFGLSKLIDRDQSKVVTVMRGTPGYLAPEWLTSQITEKVDIYSFGVVLMEIISGRKNIDISQPEESVQLINLLRVKAQTNQLTDIIDKHSDEMVSHHQDEVIEMMKLAMWCLQNDSSRRPSMSTVVKVLEGAMTVENCLDYSFVNANSVISAGDNPSIYSAPPSASILSGPR</sequence>
<dbReference type="FunFam" id="1.10.510.10:FF:000248">
    <property type="entry name" value="S-receptor-like kinase 5"/>
    <property type="match status" value="1"/>
</dbReference>
<dbReference type="CDD" id="cd14066">
    <property type="entry name" value="STKc_IRAK"/>
    <property type="match status" value="1"/>
</dbReference>
<dbReference type="SMART" id="SM00108">
    <property type="entry name" value="B_lectin"/>
    <property type="match status" value="1"/>
</dbReference>
<dbReference type="EC" id="2.7.11.1" evidence="19"/>
<dbReference type="SMART" id="SM00220">
    <property type="entry name" value="S_TKc"/>
    <property type="match status" value="1"/>
</dbReference>
<evidence type="ECO:0000259" key="24">
    <source>
        <dbReference type="PROSITE" id="PS50948"/>
    </source>
</evidence>
<evidence type="ECO:0000256" key="5">
    <source>
        <dbReference type="ARBA" id="ARBA00022679"/>
    </source>
</evidence>
<dbReference type="SUPFAM" id="SSF56112">
    <property type="entry name" value="Protein kinase-like (PK-like)"/>
    <property type="match status" value="1"/>
</dbReference>
<evidence type="ECO:0000256" key="16">
    <source>
        <dbReference type="ARBA" id="ARBA00023180"/>
    </source>
</evidence>
<dbReference type="PROSITE" id="PS00108">
    <property type="entry name" value="PROTEIN_KINASE_ST"/>
    <property type="match status" value="1"/>
</dbReference>
<dbReference type="GO" id="GO:0004674">
    <property type="term" value="F:protein serine/threonine kinase activity"/>
    <property type="evidence" value="ECO:0007669"/>
    <property type="project" value="UniProtKB-KW"/>
</dbReference>
<keyword evidence="7" id="KW-0732">Signal</keyword>
<keyword evidence="15" id="KW-0675">Receptor</keyword>
<keyword evidence="8" id="KW-0430">Lectin</keyword>
<keyword evidence="11 19" id="KW-0067">ATP-binding</keyword>
<keyword evidence="5 19" id="KW-0808">Transferase</keyword>
<keyword evidence="4" id="KW-0597">Phosphoprotein</keyword>
<feature type="transmembrane region" description="Helical" evidence="21">
    <location>
        <begin position="87"/>
        <end position="113"/>
    </location>
</feature>
<evidence type="ECO:0000256" key="11">
    <source>
        <dbReference type="ARBA" id="ARBA00022840"/>
    </source>
</evidence>
<dbReference type="Gene3D" id="1.10.510.10">
    <property type="entry name" value="Transferase(Phosphotransferase) domain 1"/>
    <property type="match status" value="1"/>
</dbReference>
<evidence type="ECO:0000256" key="12">
    <source>
        <dbReference type="ARBA" id="ARBA00022989"/>
    </source>
</evidence>
<dbReference type="Pfam" id="PF00069">
    <property type="entry name" value="Pkinase"/>
    <property type="match status" value="1"/>
</dbReference>
<dbReference type="InterPro" id="IPR024171">
    <property type="entry name" value="SRK-like_kinase"/>
</dbReference>
<feature type="transmembrane region" description="Helical" evidence="21">
    <location>
        <begin position="486"/>
        <end position="509"/>
    </location>
</feature>
<evidence type="ECO:0000256" key="10">
    <source>
        <dbReference type="ARBA" id="ARBA00022777"/>
    </source>
</evidence>
<dbReference type="FunFam" id="2.90.10.30:FF:000003">
    <property type="entry name" value="Os04g0303100 protein"/>
    <property type="match status" value="1"/>
</dbReference>
<dbReference type="InterPro" id="IPR017441">
    <property type="entry name" value="Protein_kinase_ATP_BS"/>
</dbReference>
<reference evidence="25" key="3">
    <citation type="submission" date="2015-04" db="UniProtKB">
        <authorList>
            <consortium name="EnsemblPlants"/>
        </authorList>
    </citation>
    <scope>IDENTIFICATION</scope>
</reference>
<dbReference type="InterPro" id="IPR003609">
    <property type="entry name" value="Pan_app"/>
</dbReference>
<evidence type="ECO:0000256" key="3">
    <source>
        <dbReference type="ARBA" id="ARBA00022536"/>
    </source>
</evidence>
<feature type="transmembrane region" description="Helical" evidence="21">
    <location>
        <begin position="16"/>
        <end position="35"/>
    </location>
</feature>
<dbReference type="FunFam" id="2.90.10.10:FF:000039">
    <property type="entry name" value="G-type lectin S-receptor-like serine/threonine-protein kinase SD2-5"/>
    <property type="match status" value="1"/>
</dbReference>
<protein>
    <recommendedName>
        <fullName evidence="19">Receptor-like serine/threonine-protein kinase</fullName>
        <ecNumber evidence="19">2.7.11.1</ecNumber>
    </recommendedName>
</protein>
<evidence type="ECO:0000256" key="7">
    <source>
        <dbReference type="ARBA" id="ARBA00022729"/>
    </source>
</evidence>